<dbReference type="PANTHER" id="PTHR14464">
    <property type="entry name" value="EXONUCLEASE V"/>
    <property type="match status" value="1"/>
</dbReference>
<dbReference type="PANTHER" id="PTHR14464:SF4">
    <property type="entry name" value="EXONUCLEASE V"/>
    <property type="match status" value="1"/>
</dbReference>
<dbReference type="GO" id="GO:0045145">
    <property type="term" value="F:single-stranded DNA 5'-3' DNA exonuclease activity"/>
    <property type="evidence" value="ECO:0007669"/>
    <property type="project" value="InterPro"/>
</dbReference>
<dbReference type="Gene3D" id="3.90.320.10">
    <property type="match status" value="1"/>
</dbReference>
<dbReference type="KEGG" id="csl:COCSUDRAFT_56518"/>
<dbReference type="Proteomes" id="UP000007264">
    <property type="component" value="Unassembled WGS sequence"/>
</dbReference>
<gene>
    <name evidence="2" type="ORF">COCSUDRAFT_56518</name>
</gene>
<evidence type="ECO:0000256" key="1">
    <source>
        <dbReference type="ARBA" id="ARBA00009797"/>
    </source>
</evidence>
<accession>I0YUL7</accession>
<dbReference type="InterPro" id="IPR011604">
    <property type="entry name" value="PDDEXK-like_dom_sf"/>
</dbReference>
<sequence length="395" mass="43589">MLSSQDFDAVTWSAEDDLIVEELVVRADQLLTSRKDSSAAGAAISAAPSDHSQQVLPDNALERASDPSKPPDDQAANLAFRLPDLEDIGLVLDRRRFRAMGLSVTDFVASEWCQQQFALALTADLPPEVTKTAAMAAGSDLHKALESEVKTFVEIEVITREDAWALRLIECIACLRQLMRKGMTREVYVFGKFQGHWVKGIIDELQLDELGKVRIVEHKTRRRSSVPSDAQKETARLQVMLYRSLLLGLADACDAECGSEILALHRLDGKAQLSKEVMKHARTHKVALIVNLNQLLSSLRATAQKLPPCSEEMEVRYLWQGDGSLLGCMAVWWDADWTERQVSAHLAVLAGEAAPSKVLQEHAWKCEYCMFFHACGGPSRCADAASRPPSAAVPV</sequence>
<dbReference type="Pfam" id="PF09810">
    <property type="entry name" value="Exo5"/>
    <property type="match status" value="3"/>
</dbReference>
<dbReference type="GO" id="GO:0036297">
    <property type="term" value="P:interstrand cross-link repair"/>
    <property type="evidence" value="ECO:0007669"/>
    <property type="project" value="TreeGrafter"/>
</dbReference>
<dbReference type="EMBL" id="AGSI01000011">
    <property type="protein sequence ID" value="EIE22086.1"/>
    <property type="molecule type" value="Genomic_DNA"/>
</dbReference>
<evidence type="ECO:0000313" key="3">
    <source>
        <dbReference type="Proteomes" id="UP000007264"/>
    </source>
</evidence>
<protein>
    <recommendedName>
        <fullName evidence="4">PD-(D/E)XK endonuclease-like domain-containing protein</fullName>
    </recommendedName>
</protein>
<comment type="similarity">
    <text evidence="1">Belongs to the EXO5 family.</text>
</comment>
<proteinExistence type="inferred from homology"/>
<name>I0YUL7_COCSC</name>
<dbReference type="GO" id="GO:0005634">
    <property type="term" value="C:nucleus"/>
    <property type="evidence" value="ECO:0007669"/>
    <property type="project" value="TreeGrafter"/>
</dbReference>
<evidence type="ECO:0008006" key="4">
    <source>
        <dbReference type="Google" id="ProtNLM"/>
    </source>
</evidence>
<dbReference type="OrthoDB" id="552389at2759"/>
<evidence type="ECO:0000313" key="2">
    <source>
        <dbReference type="EMBL" id="EIE22086.1"/>
    </source>
</evidence>
<dbReference type="InterPro" id="IPR019190">
    <property type="entry name" value="EXOV"/>
</dbReference>
<comment type="caution">
    <text evidence="2">The sequence shown here is derived from an EMBL/GenBank/DDBJ whole genome shotgun (WGS) entry which is preliminary data.</text>
</comment>
<dbReference type="RefSeq" id="XP_005646630.1">
    <property type="nucleotide sequence ID" value="XM_005646573.1"/>
</dbReference>
<organism evidence="2 3">
    <name type="scientific">Coccomyxa subellipsoidea (strain C-169)</name>
    <name type="common">Green microalga</name>
    <dbReference type="NCBI Taxonomy" id="574566"/>
    <lineage>
        <taxon>Eukaryota</taxon>
        <taxon>Viridiplantae</taxon>
        <taxon>Chlorophyta</taxon>
        <taxon>core chlorophytes</taxon>
        <taxon>Trebouxiophyceae</taxon>
        <taxon>Trebouxiophyceae incertae sedis</taxon>
        <taxon>Coccomyxaceae</taxon>
        <taxon>Coccomyxa</taxon>
        <taxon>Coccomyxa subellipsoidea</taxon>
    </lineage>
</organism>
<keyword evidence="3" id="KW-1185">Reference proteome</keyword>
<dbReference type="eggNOG" id="KOG4760">
    <property type="taxonomic scope" value="Eukaryota"/>
</dbReference>
<dbReference type="AlphaFoldDB" id="I0YUL7"/>
<dbReference type="GeneID" id="17040071"/>
<reference evidence="2 3" key="1">
    <citation type="journal article" date="2012" name="Genome Biol.">
        <title>The genome of the polar eukaryotic microalga coccomyxa subellipsoidea reveals traits of cold adaptation.</title>
        <authorList>
            <person name="Blanc G."/>
            <person name="Agarkova I."/>
            <person name="Grimwood J."/>
            <person name="Kuo A."/>
            <person name="Brueggeman A."/>
            <person name="Dunigan D."/>
            <person name="Gurnon J."/>
            <person name="Ladunga I."/>
            <person name="Lindquist E."/>
            <person name="Lucas S."/>
            <person name="Pangilinan J."/>
            <person name="Proschold T."/>
            <person name="Salamov A."/>
            <person name="Schmutz J."/>
            <person name="Weeks D."/>
            <person name="Yamada T."/>
            <person name="Claverie J.M."/>
            <person name="Grigoriev I."/>
            <person name="Van Etten J."/>
            <person name="Lomsadze A."/>
            <person name="Borodovsky M."/>
        </authorList>
    </citation>
    <scope>NUCLEOTIDE SEQUENCE [LARGE SCALE GENOMIC DNA]</scope>
    <source>
        <strain evidence="2 3">C-169</strain>
    </source>
</reference>